<organism evidence="2 3">
    <name type="scientific">Actinophytocola gossypii</name>
    <dbReference type="NCBI Taxonomy" id="2812003"/>
    <lineage>
        <taxon>Bacteria</taxon>
        <taxon>Bacillati</taxon>
        <taxon>Actinomycetota</taxon>
        <taxon>Actinomycetes</taxon>
        <taxon>Pseudonocardiales</taxon>
        <taxon>Pseudonocardiaceae</taxon>
    </lineage>
</organism>
<dbReference type="EMBL" id="JAFFZE010000018">
    <property type="protein sequence ID" value="MCT2586385.1"/>
    <property type="molecule type" value="Genomic_DNA"/>
</dbReference>
<name>A0ABT2JEV2_9PSEU</name>
<reference evidence="2 3" key="1">
    <citation type="submission" date="2021-02" db="EMBL/GenBank/DDBJ databases">
        <title>Actinophytocola xerophila sp. nov., isolated from soil of cotton cropping field.</title>
        <authorList>
            <person name="Huang R."/>
            <person name="Chen X."/>
            <person name="Ge X."/>
            <person name="Liu W."/>
        </authorList>
    </citation>
    <scope>NUCLEOTIDE SEQUENCE [LARGE SCALE GENOMIC DNA]</scope>
    <source>
        <strain evidence="2 3">S1-96</strain>
    </source>
</reference>
<dbReference type="RefSeq" id="WP_260194205.1">
    <property type="nucleotide sequence ID" value="NZ_JAFFZE010000018.1"/>
</dbReference>
<dbReference type="Pfam" id="PF00583">
    <property type="entry name" value="Acetyltransf_1"/>
    <property type="match status" value="1"/>
</dbReference>
<gene>
    <name evidence="2" type="ORF">JT362_25005</name>
</gene>
<sequence>MTDLVVRPLHAGEEHLFHQLHVPPLVGVQTLGRDYRTTLERNQYRLGWTWIAQRGDRVVARAAWWAGPDDPAPLALDWLDFAPGEEDAAVEILRAAGVDAEYCLILPPRWRDDPAVRAAGEARIAVAERAGLQPFVERLRYTWTPTDGLPDRPDRLRFTAEPDDEVILDVLRRIVHGSLDAHQRRARAEGGADAAARDELEFLHWMPSPRHWWRLAHTPDGDLVGLTVPGRNYGGPVIGLVGVVPEQRGHGYAYDLLVAATHLLVSEGAEEITAETDTTNTPMAATFARAGYPISQERVYLK</sequence>
<dbReference type="Proteomes" id="UP001156441">
    <property type="component" value="Unassembled WGS sequence"/>
</dbReference>
<dbReference type="InterPro" id="IPR016181">
    <property type="entry name" value="Acyl_CoA_acyltransferase"/>
</dbReference>
<dbReference type="InterPro" id="IPR000182">
    <property type="entry name" value="GNAT_dom"/>
</dbReference>
<dbReference type="CDD" id="cd04301">
    <property type="entry name" value="NAT_SF"/>
    <property type="match status" value="1"/>
</dbReference>
<evidence type="ECO:0000313" key="2">
    <source>
        <dbReference type="EMBL" id="MCT2586385.1"/>
    </source>
</evidence>
<dbReference type="Gene3D" id="3.40.630.30">
    <property type="match status" value="1"/>
</dbReference>
<comment type="caution">
    <text evidence="2">The sequence shown here is derived from an EMBL/GenBank/DDBJ whole genome shotgun (WGS) entry which is preliminary data.</text>
</comment>
<feature type="domain" description="N-acetyltransferase" evidence="1">
    <location>
        <begin position="169"/>
        <end position="302"/>
    </location>
</feature>
<proteinExistence type="predicted"/>
<accession>A0ABT2JEV2</accession>
<evidence type="ECO:0000259" key="1">
    <source>
        <dbReference type="PROSITE" id="PS51186"/>
    </source>
</evidence>
<dbReference type="PROSITE" id="PS51186">
    <property type="entry name" value="GNAT"/>
    <property type="match status" value="1"/>
</dbReference>
<evidence type="ECO:0000313" key="3">
    <source>
        <dbReference type="Proteomes" id="UP001156441"/>
    </source>
</evidence>
<protein>
    <submittedName>
        <fullName evidence="2">GNAT family N-acetyltransferase</fullName>
    </submittedName>
</protein>
<dbReference type="SUPFAM" id="SSF55729">
    <property type="entry name" value="Acyl-CoA N-acyltransferases (Nat)"/>
    <property type="match status" value="1"/>
</dbReference>
<keyword evidence="3" id="KW-1185">Reference proteome</keyword>